<evidence type="ECO:0000313" key="2">
    <source>
        <dbReference type="Proteomes" id="UP001497535"/>
    </source>
</evidence>
<reference evidence="1" key="1">
    <citation type="submission" date="2023-11" db="EMBL/GenBank/DDBJ databases">
        <authorList>
            <person name="Poullet M."/>
        </authorList>
    </citation>
    <scope>NUCLEOTIDE SEQUENCE</scope>
    <source>
        <strain evidence="1">E1834</strain>
    </source>
</reference>
<dbReference type="EMBL" id="CAVMJV010000044">
    <property type="protein sequence ID" value="CAK5081424.1"/>
    <property type="molecule type" value="Genomic_DNA"/>
</dbReference>
<evidence type="ECO:0000313" key="1">
    <source>
        <dbReference type="EMBL" id="CAK5081424.1"/>
    </source>
</evidence>
<gene>
    <name evidence="1" type="ORF">MENTE1834_LOCUS28656</name>
</gene>
<protein>
    <submittedName>
        <fullName evidence="1">Uncharacterized protein</fullName>
    </submittedName>
</protein>
<dbReference type="Proteomes" id="UP001497535">
    <property type="component" value="Unassembled WGS sequence"/>
</dbReference>
<keyword evidence="2" id="KW-1185">Reference proteome</keyword>
<proteinExistence type="predicted"/>
<comment type="caution">
    <text evidence="1">The sequence shown here is derived from an EMBL/GenBank/DDBJ whole genome shotgun (WGS) entry which is preliminary data.</text>
</comment>
<organism evidence="1 2">
    <name type="scientific">Meloidogyne enterolobii</name>
    <name type="common">Root-knot nematode worm</name>
    <name type="synonym">Meloidogyne mayaguensis</name>
    <dbReference type="NCBI Taxonomy" id="390850"/>
    <lineage>
        <taxon>Eukaryota</taxon>
        <taxon>Metazoa</taxon>
        <taxon>Ecdysozoa</taxon>
        <taxon>Nematoda</taxon>
        <taxon>Chromadorea</taxon>
        <taxon>Rhabditida</taxon>
        <taxon>Tylenchina</taxon>
        <taxon>Tylenchomorpha</taxon>
        <taxon>Tylenchoidea</taxon>
        <taxon>Meloidogynidae</taxon>
        <taxon>Meloidogyninae</taxon>
        <taxon>Meloidogyne</taxon>
    </lineage>
</organism>
<accession>A0ACB0ZQN5</accession>
<sequence>MSDKNTTPHPPPRFFSLLANIHWYFPLREYSDGIQLVSLSHVSVIIHKEGFFVLSK</sequence>
<name>A0ACB0ZQN5_MELEN</name>